<dbReference type="GO" id="GO:0032993">
    <property type="term" value="C:protein-DNA complex"/>
    <property type="evidence" value="ECO:0007669"/>
    <property type="project" value="TreeGrafter"/>
</dbReference>
<dbReference type="PANTHER" id="PTHR30346">
    <property type="entry name" value="TRANSCRIPTIONAL DUAL REGULATOR HCAR-RELATED"/>
    <property type="match status" value="1"/>
</dbReference>
<evidence type="ECO:0000313" key="8">
    <source>
        <dbReference type="Proteomes" id="UP000183263"/>
    </source>
</evidence>
<evidence type="ECO:0000259" key="6">
    <source>
        <dbReference type="PROSITE" id="PS50931"/>
    </source>
</evidence>
<dbReference type="PROSITE" id="PS50931">
    <property type="entry name" value="HTH_LYSR"/>
    <property type="match status" value="1"/>
</dbReference>
<accession>A0A1G8LE68</accession>
<keyword evidence="5" id="KW-0804">Transcription</keyword>
<dbReference type="PANTHER" id="PTHR30346:SF28">
    <property type="entry name" value="HTH-TYPE TRANSCRIPTIONAL REGULATOR CYNR"/>
    <property type="match status" value="1"/>
</dbReference>
<dbReference type="RefSeq" id="WP_072738577.1">
    <property type="nucleotide sequence ID" value="NZ_CP048813.1"/>
</dbReference>
<dbReference type="Pfam" id="PF03466">
    <property type="entry name" value="LysR_substrate"/>
    <property type="match status" value="1"/>
</dbReference>
<comment type="similarity">
    <text evidence="1">Belongs to the LysR transcriptional regulatory family.</text>
</comment>
<dbReference type="Gene3D" id="3.40.190.10">
    <property type="entry name" value="Periplasmic binding protein-like II"/>
    <property type="match status" value="2"/>
</dbReference>
<dbReference type="Proteomes" id="UP000183263">
    <property type="component" value="Unassembled WGS sequence"/>
</dbReference>
<evidence type="ECO:0000256" key="5">
    <source>
        <dbReference type="ARBA" id="ARBA00023163"/>
    </source>
</evidence>
<dbReference type="CDD" id="cd08414">
    <property type="entry name" value="PBP2_LTTR_aromatics_like"/>
    <property type="match status" value="1"/>
</dbReference>
<reference evidence="7 8" key="1">
    <citation type="submission" date="2016-10" db="EMBL/GenBank/DDBJ databases">
        <authorList>
            <person name="de Groot N.N."/>
        </authorList>
    </citation>
    <scope>NUCLEOTIDE SEQUENCE [LARGE SCALE GENOMIC DNA]</scope>
    <source>
        <strain evidence="7 8">DSM 44892</strain>
    </source>
</reference>
<dbReference type="SUPFAM" id="SSF46785">
    <property type="entry name" value="Winged helix' DNA-binding domain"/>
    <property type="match status" value="1"/>
</dbReference>
<protein>
    <submittedName>
        <fullName evidence="7">DNA-binding transcriptional regulator, LysR family</fullName>
    </submittedName>
</protein>
<name>A0A1G8LE68_9NOCA</name>
<sequence length="298" mass="31795">MPDDLPDPHRLRQFIAVAQHLNITRAAAELHLTQQAVSSTIKSLERDLGVELLRRSGRRIELTAAGEELRRGAVPVLDASAALLRATRAAARGGGEHLTIAHTPAISADEVYDLTAPVRSAHPAASITVRQSFPDEITEALRTGAVDVGLRRGAATPEGLAATVVGYTPLHLAVSATHRLATRPSAALTDLAGEQLILWGPPGDSFYADFLLSVCRRAGFEPTTTVTHIQGAAPTTAVIDTPSFAFVTAEPGIYHHGQVRVLGLDDRPLAPIQAMWLRYTRSPLRQTLLDGSAAHHDG</sequence>
<dbReference type="Gene3D" id="1.10.10.10">
    <property type="entry name" value="Winged helix-like DNA-binding domain superfamily/Winged helix DNA-binding domain"/>
    <property type="match status" value="1"/>
</dbReference>
<dbReference type="EMBL" id="FNDN01000008">
    <property type="protein sequence ID" value="SDI53926.1"/>
    <property type="molecule type" value="Genomic_DNA"/>
</dbReference>
<organism evidence="7 8">
    <name type="scientific">Rhodococcus triatomae</name>
    <dbReference type="NCBI Taxonomy" id="300028"/>
    <lineage>
        <taxon>Bacteria</taxon>
        <taxon>Bacillati</taxon>
        <taxon>Actinomycetota</taxon>
        <taxon>Actinomycetes</taxon>
        <taxon>Mycobacteriales</taxon>
        <taxon>Nocardiaceae</taxon>
        <taxon>Rhodococcus</taxon>
    </lineage>
</organism>
<dbReference type="SUPFAM" id="SSF53850">
    <property type="entry name" value="Periplasmic binding protein-like II"/>
    <property type="match status" value="1"/>
</dbReference>
<dbReference type="InterPro" id="IPR005119">
    <property type="entry name" value="LysR_subst-bd"/>
</dbReference>
<dbReference type="GO" id="GO:0003677">
    <property type="term" value="F:DNA binding"/>
    <property type="evidence" value="ECO:0007669"/>
    <property type="project" value="UniProtKB-KW"/>
</dbReference>
<dbReference type="InterPro" id="IPR036388">
    <property type="entry name" value="WH-like_DNA-bd_sf"/>
</dbReference>
<evidence type="ECO:0000256" key="3">
    <source>
        <dbReference type="ARBA" id="ARBA00023125"/>
    </source>
</evidence>
<evidence type="ECO:0000313" key="7">
    <source>
        <dbReference type="EMBL" id="SDI53926.1"/>
    </source>
</evidence>
<keyword evidence="3 7" id="KW-0238">DNA-binding</keyword>
<evidence type="ECO:0000256" key="1">
    <source>
        <dbReference type="ARBA" id="ARBA00009437"/>
    </source>
</evidence>
<feature type="domain" description="HTH lysR-type" evidence="6">
    <location>
        <begin position="6"/>
        <end position="63"/>
    </location>
</feature>
<dbReference type="GO" id="GO:0003700">
    <property type="term" value="F:DNA-binding transcription factor activity"/>
    <property type="evidence" value="ECO:0007669"/>
    <property type="project" value="InterPro"/>
</dbReference>
<gene>
    <name evidence="7" type="ORF">SAMN05444695_108138</name>
</gene>
<keyword evidence="4" id="KW-0010">Activator</keyword>
<evidence type="ECO:0000256" key="2">
    <source>
        <dbReference type="ARBA" id="ARBA00023015"/>
    </source>
</evidence>
<dbReference type="AlphaFoldDB" id="A0A1G8LE68"/>
<dbReference type="Pfam" id="PF00126">
    <property type="entry name" value="HTH_1"/>
    <property type="match status" value="1"/>
</dbReference>
<keyword evidence="2" id="KW-0805">Transcription regulation</keyword>
<evidence type="ECO:0000256" key="4">
    <source>
        <dbReference type="ARBA" id="ARBA00023159"/>
    </source>
</evidence>
<dbReference type="PRINTS" id="PR00039">
    <property type="entry name" value="HTHLYSR"/>
</dbReference>
<proteinExistence type="inferred from homology"/>
<dbReference type="OrthoDB" id="3176554at2"/>
<dbReference type="InterPro" id="IPR000847">
    <property type="entry name" value="LysR_HTH_N"/>
</dbReference>
<dbReference type="InterPro" id="IPR036390">
    <property type="entry name" value="WH_DNA-bd_sf"/>
</dbReference>
<dbReference type="FunFam" id="1.10.10.10:FF:000001">
    <property type="entry name" value="LysR family transcriptional regulator"/>
    <property type="match status" value="1"/>
</dbReference>
<keyword evidence="8" id="KW-1185">Reference proteome</keyword>